<evidence type="ECO:0000313" key="2">
    <source>
        <dbReference type="Proteomes" id="UP001372338"/>
    </source>
</evidence>
<sequence length="111" mass="12774">MREFGVEKSWTQFVKVANEPLRVGVTADESLFFFQPLCISENGDVLVLLMNRSEIILYSRTDNKVLLREIDIEVHIVDPDTASEKTDQHVLIPLVVGMSQIETVENLHWEF</sequence>
<organism evidence="1 2">
    <name type="scientific">Crotalaria pallida</name>
    <name type="common">Smooth rattlebox</name>
    <name type="synonym">Crotalaria striata</name>
    <dbReference type="NCBI Taxonomy" id="3830"/>
    <lineage>
        <taxon>Eukaryota</taxon>
        <taxon>Viridiplantae</taxon>
        <taxon>Streptophyta</taxon>
        <taxon>Embryophyta</taxon>
        <taxon>Tracheophyta</taxon>
        <taxon>Spermatophyta</taxon>
        <taxon>Magnoliopsida</taxon>
        <taxon>eudicotyledons</taxon>
        <taxon>Gunneridae</taxon>
        <taxon>Pentapetalae</taxon>
        <taxon>rosids</taxon>
        <taxon>fabids</taxon>
        <taxon>Fabales</taxon>
        <taxon>Fabaceae</taxon>
        <taxon>Papilionoideae</taxon>
        <taxon>50 kb inversion clade</taxon>
        <taxon>genistoids sensu lato</taxon>
        <taxon>core genistoids</taxon>
        <taxon>Crotalarieae</taxon>
        <taxon>Crotalaria</taxon>
    </lineage>
</organism>
<comment type="caution">
    <text evidence="1">The sequence shown here is derived from an EMBL/GenBank/DDBJ whole genome shotgun (WGS) entry which is preliminary data.</text>
</comment>
<keyword evidence="2" id="KW-1185">Reference proteome</keyword>
<dbReference type="AlphaFoldDB" id="A0AAN9E5X5"/>
<dbReference type="EMBL" id="JAYWIO010000008">
    <property type="protein sequence ID" value="KAK7246740.1"/>
    <property type="molecule type" value="Genomic_DNA"/>
</dbReference>
<dbReference type="Proteomes" id="UP001372338">
    <property type="component" value="Unassembled WGS sequence"/>
</dbReference>
<protein>
    <submittedName>
        <fullName evidence="1">Uncharacterized protein</fullName>
    </submittedName>
</protein>
<gene>
    <name evidence="1" type="ORF">RIF29_41610</name>
</gene>
<name>A0AAN9E5X5_CROPI</name>
<evidence type="ECO:0000313" key="1">
    <source>
        <dbReference type="EMBL" id="KAK7246740.1"/>
    </source>
</evidence>
<accession>A0AAN9E5X5</accession>
<proteinExistence type="predicted"/>
<reference evidence="1 2" key="1">
    <citation type="submission" date="2024-01" db="EMBL/GenBank/DDBJ databases">
        <title>The genomes of 5 underutilized Papilionoideae crops provide insights into root nodulation and disease resistanc.</title>
        <authorList>
            <person name="Yuan L."/>
        </authorList>
    </citation>
    <scope>NUCLEOTIDE SEQUENCE [LARGE SCALE GENOMIC DNA]</scope>
    <source>
        <strain evidence="1">ZHUSHIDOU_FW_LH</strain>
        <tissue evidence="1">Leaf</tissue>
    </source>
</reference>